<accession>A0A1G9YHR2</accession>
<gene>
    <name evidence="1" type="ORF">SAMN04488514_1235</name>
</gene>
<reference evidence="1 2" key="1">
    <citation type="submission" date="2016-10" db="EMBL/GenBank/DDBJ databases">
        <authorList>
            <person name="de Groot N.N."/>
        </authorList>
    </citation>
    <scope>NUCLEOTIDE SEQUENCE [LARGE SCALE GENOMIC DNA]</scope>
    <source>
        <strain evidence="1 2">DSM 19886</strain>
    </source>
</reference>
<dbReference type="Proteomes" id="UP000199440">
    <property type="component" value="Unassembled WGS sequence"/>
</dbReference>
<dbReference type="STRING" id="192904.SAMN04488514_1235"/>
<organism evidence="1 2">
    <name type="scientific">Kriegella aquimaris</name>
    <dbReference type="NCBI Taxonomy" id="192904"/>
    <lineage>
        <taxon>Bacteria</taxon>
        <taxon>Pseudomonadati</taxon>
        <taxon>Bacteroidota</taxon>
        <taxon>Flavobacteriia</taxon>
        <taxon>Flavobacteriales</taxon>
        <taxon>Flavobacteriaceae</taxon>
        <taxon>Kriegella</taxon>
    </lineage>
</organism>
<evidence type="ECO:0000313" key="2">
    <source>
        <dbReference type="Proteomes" id="UP000199440"/>
    </source>
</evidence>
<name>A0A1G9YHR2_9FLAO</name>
<proteinExistence type="predicted"/>
<protein>
    <submittedName>
        <fullName evidence="1">Uncharacterized protein</fullName>
    </submittedName>
</protein>
<dbReference type="EMBL" id="FNGV01000023">
    <property type="protein sequence ID" value="SDN08482.1"/>
    <property type="molecule type" value="Genomic_DNA"/>
</dbReference>
<evidence type="ECO:0000313" key="1">
    <source>
        <dbReference type="EMBL" id="SDN08482.1"/>
    </source>
</evidence>
<keyword evidence="2" id="KW-1185">Reference proteome</keyword>
<dbReference type="AlphaFoldDB" id="A0A1G9YHR2"/>
<sequence>MLFHCYVGLNTMDYDHYSHLITVFKFMIINHLEYFFHPIEEGLHPFVSR</sequence>